<accession>A0ABT7CXT7</accession>
<evidence type="ECO:0000313" key="2">
    <source>
        <dbReference type="Proteomes" id="UP001228581"/>
    </source>
</evidence>
<name>A0ABT7CXT7_9BACT</name>
<gene>
    <name evidence="1" type="ORF">QNI19_36970</name>
</gene>
<dbReference type="Proteomes" id="UP001228581">
    <property type="component" value="Unassembled WGS sequence"/>
</dbReference>
<reference evidence="1 2" key="1">
    <citation type="submission" date="2023-05" db="EMBL/GenBank/DDBJ databases">
        <authorList>
            <person name="Zhang X."/>
        </authorList>
    </citation>
    <scope>NUCLEOTIDE SEQUENCE [LARGE SCALE GENOMIC DNA]</scope>
    <source>
        <strain evidence="1 2">DM2B3-1</strain>
    </source>
</reference>
<proteinExistence type="predicted"/>
<organism evidence="1 2">
    <name type="scientific">Xanthocytophaga flava</name>
    <dbReference type="NCBI Taxonomy" id="3048013"/>
    <lineage>
        <taxon>Bacteria</taxon>
        <taxon>Pseudomonadati</taxon>
        <taxon>Bacteroidota</taxon>
        <taxon>Cytophagia</taxon>
        <taxon>Cytophagales</taxon>
        <taxon>Rhodocytophagaceae</taxon>
        <taxon>Xanthocytophaga</taxon>
    </lineage>
</organism>
<evidence type="ECO:0000313" key="1">
    <source>
        <dbReference type="EMBL" id="MDJ1498586.1"/>
    </source>
</evidence>
<sequence>MQLLLHDFTSLDQQFNSMGYDIFLMPKTRDEEKAYRITLCEEKNTDLSETFTFFHSGEVGENGLKQVEAILAIDLSAFKRSPANYMLDTGELEYSLYLAEEQNDTIKIAQIKVQIEQAKVDWDKSYDTDHRGWTLLTEMRQVVQTLIQKMEEQPDFGKHIKDAEGWGDYFLVKPSQRKYGEQRLINDLQNLLATMDCMEAEGVEYVGFVGM</sequence>
<comment type="caution">
    <text evidence="1">The sequence shown here is derived from an EMBL/GenBank/DDBJ whole genome shotgun (WGS) entry which is preliminary data.</text>
</comment>
<dbReference type="EMBL" id="JASJOT010000051">
    <property type="protein sequence ID" value="MDJ1498586.1"/>
    <property type="molecule type" value="Genomic_DNA"/>
</dbReference>
<evidence type="ECO:0008006" key="3">
    <source>
        <dbReference type="Google" id="ProtNLM"/>
    </source>
</evidence>
<protein>
    <recommendedName>
        <fullName evidence="3">DUF695 domain-containing protein</fullName>
    </recommendedName>
</protein>
<keyword evidence="2" id="KW-1185">Reference proteome</keyword>